<evidence type="ECO:0000256" key="2">
    <source>
        <dbReference type="ARBA" id="ARBA00022723"/>
    </source>
</evidence>
<dbReference type="SUPFAM" id="SSF88688">
    <property type="entry name" value="Families 57/38 glycoside transferase middle domain"/>
    <property type="match status" value="1"/>
</dbReference>
<comment type="cofactor">
    <cofactor evidence="6">
        <name>Zn(2+)</name>
        <dbReference type="ChEBI" id="CHEBI:29105"/>
    </cofactor>
    <text evidence="6">Binds 1 zinc ion per subunit.</text>
</comment>
<sequence length="1131" mass="130715">MMLCFPRKGRVRLMLIFLSLIAMCLVVLYRNSDVPNLSGQHDDHSSTVPVYHRSNGRTHYSDDQDRSLISHMKSKFSQQPVVSKVSGMCTPVSPLTKVDINVTQVYPTLNFYPSQRSYWNQTFENRYVKRRREWANLPLKVIVLPHTHPDPGWLKTYDEYYITSVSYILNNMVKKLNEYKDLTFIWAEISYFSYWWDRLKNQPQVQKTVKDLINNGQLEIVTGGWVMTDEAAAHYHAMIDQLIEGHQWLRTTLGVVPSNAWSIDPFGHSSTIPYLLKSAGMKNMFIQRTHFAWKQYLAEKQQLEFWWKQNFNLFSQNQSHEGDILCHMSPFDLYSIKHSCGPHQKVCLMFDFRRIPGEISETMAEQINKQNVQKQADLLVGQYGRLGSLFPHNVALVLVGDDFRYNHEVEWDQQYKNYKKLFNFINANKDYNVDIKFGTLGDYFQEVHKRMRNLNIDKPPTLLGDFFPYGDVYADGRPSYWTGYFTTRPMWKKFCRDLQSWLRSAEILYSLAKAVVTQQGNAQFLELMHQNYEHLTVARQALGLFQHHDAITGTSKQRVMHDYGQKLFKGFQGTKDVIATSAKVLLFQNMTYKQSVDDRQMSETPKLIPDDKRLYYDSLPEKNVLLVSSSDGQKIVLFNSFPFHRQEVARVLIKNPHVRVVNSSNQEVPSQVNPIWSSSAEITDKVYQLNFLADLLPLSLSTFTIFIREKSIDKKSEPSVSVFVNDALDSSLKNTLFNFQVIHNENIALNSPYLSATFSKYTGLLKSLHLLSQDITSQIETKFLYYNSEEFRSGAYLFQPNPVSPILNISDRFPIVHLIQGHLVSELTTTYPNTATTTFRVYHLDGPLGAGLEIETKFDLYKRKHYNLELFMRLESDLASEDIFYTDSNGFQMTQRIRLDHIPLEANFYPVSTAAYIEDTQARLTLLTSNAHGCTSSQSGNLEVVLDRRLAYDDSRGLGEGVLDNKPTNAHFWLLLEERQRTTSDREIPNLSQLGHALSSILNYPAIVMTFEGSEKYFQRKFLTFVQNPFPCDVHLVNLRTLPTVINFNKPSSSSLLILHRQGHTCHVKSHVPGYCTHYPSKMRLSELSHVQVESVYQTSLTGIHVLQKILQLNDIQIQPMEVHTYNVTFV</sequence>
<dbReference type="InterPro" id="IPR028995">
    <property type="entry name" value="Glyco_hydro_57/38_cen_sf"/>
</dbReference>
<reference evidence="11" key="1">
    <citation type="submission" date="2025-08" db="UniProtKB">
        <authorList>
            <consortium name="RefSeq"/>
        </authorList>
    </citation>
    <scope>IDENTIFICATION</scope>
    <source>
        <tissue evidence="11">Muscle</tissue>
    </source>
</reference>
<evidence type="ECO:0000313" key="10">
    <source>
        <dbReference type="Proteomes" id="UP000694941"/>
    </source>
</evidence>
<dbReference type="Gene3D" id="2.70.98.30">
    <property type="entry name" value="Golgi alpha-mannosidase II, domain 4"/>
    <property type="match status" value="1"/>
</dbReference>
<dbReference type="Gene3D" id="3.20.110.10">
    <property type="entry name" value="Glycoside hydrolase 38, N terminal domain"/>
    <property type="match status" value="1"/>
</dbReference>
<dbReference type="InterPro" id="IPR013780">
    <property type="entry name" value="Glyco_hydro_b"/>
</dbReference>
<dbReference type="Pfam" id="PF09261">
    <property type="entry name" value="Alpha-mann_mid"/>
    <property type="match status" value="1"/>
</dbReference>
<dbReference type="Gene3D" id="1.20.1270.50">
    <property type="entry name" value="Glycoside hydrolase family 38, central domain"/>
    <property type="match status" value="1"/>
</dbReference>
<dbReference type="SUPFAM" id="SSF74650">
    <property type="entry name" value="Galactose mutarotase-like"/>
    <property type="match status" value="1"/>
</dbReference>
<dbReference type="GeneID" id="106465597"/>
<evidence type="ECO:0000256" key="4">
    <source>
        <dbReference type="ARBA" id="ARBA00022833"/>
    </source>
</evidence>
<keyword evidence="4 6" id="KW-0862">Zinc</keyword>
<evidence type="ECO:0000259" key="9">
    <source>
        <dbReference type="SMART" id="SM00872"/>
    </source>
</evidence>
<dbReference type="InterPro" id="IPR011013">
    <property type="entry name" value="Gal_mutarotase_sf_dom"/>
</dbReference>
<dbReference type="InterPro" id="IPR015341">
    <property type="entry name" value="Glyco_hydro_38_cen"/>
</dbReference>
<evidence type="ECO:0000256" key="3">
    <source>
        <dbReference type="ARBA" id="ARBA00022801"/>
    </source>
</evidence>
<dbReference type="InterPro" id="IPR027291">
    <property type="entry name" value="Glyco_hydro_38_N_sf"/>
</dbReference>
<dbReference type="InterPro" id="IPR000602">
    <property type="entry name" value="Glyco_hydro_38_N"/>
</dbReference>
<keyword evidence="8" id="KW-0472">Membrane</keyword>
<feature type="region of interest" description="Disordered" evidence="7">
    <location>
        <begin position="38"/>
        <end position="63"/>
    </location>
</feature>
<dbReference type="InterPro" id="IPR011682">
    <property type="entry name" value="Glyco_hydro_38_C"/>
</dbReference>
<keyword evidence="5 6" id="KW-0326">Glycosidase</keyword>
<accession>A0ABM1T1D8</accession>
<feature type="domain" description="Glycoside hydrolase family 38 central" evidence="9">
    <location>
        <begin position="479"/>
        <end position="567"/>
    </location>
</feature>
<dbReference type="InterPro" id="IPR037094">
    <property type="entry name" value="Glyco_hydro_38_cen_sf"/>
</dbReference>
<evidence type="ECO:0000313" key="11">
    <source>
        <dbReference type="RefSeq" id="XP_022249694.1"/>
    </source>
</evidence>
<dbReference type="Pfam" id="PF07748">
    <property type="entry name" value="Glyco_hydro_38C"/>
    <property type="match status" value="1"/>
</dbReference>
<organism evidence="10 11">
    <name type="scientific">Limulus polyphemus</name>
    <name type="common">Atlantic horseshoe crab</name>
    <dbReference type="NCBI Taxonomy" id="6850"/>
    <lineage>
        <taxon>Eukaryota</taxon>
        <taxon>Metazoa</taxon>
        <taxon>Ecdysozoa</taxon>
        <taxon>Arthropoda</taxon>
        <taxon>Chelicerata</taxon>
        <taxon>Merostomata</taxon>
        <taxon>Xiphosura</taxon>
        <taxon>Limulidae</taxon>
        <taxon>Limulus</taxon>
    </lineage>
</organism>
<proteinExistence type="inferred from homology"/>
<dbReference type="EC" id="3.2.1.-" evidence="6"/>
<dbReference type="SMART" id="SM00872">
    <property type="entry name" value="Alpha-mann_mid"/>
    <property type="match status" value="1"/>
</dbReference>
<dbReference type="InterPro" id="IPR011330">
    <property type="entry name" value="Glyco_hydro/deAcase_b/a-brl"/>
</dbReference>
<feature type="transmembrane region" description="Helical" evidence="8">
    <location>
        <begin position="12"/>
        <end position="29"/>
    </location>
</feature>
<evidence type="ECO:0000256" key="6">
    <source>
        <dbReference type="RuleBase" id="RU361199"/>
    </source>
</evidence>
<keyword evidence="3 6" id="KW-0378">Hydrolase</keyword>
<dbReference type="Pfam" id="PF01074">
    <property type="entry name" value="Glyco_hydro_38N"/>
    <property type="match status" value="1"/>
</dbReference>
<evidence type="ECO:0000256" key="8">
    <source>
        <dbReference type="SAM" id="Phobius"/>
    </source>
</evidence>
<dbReference type="PANTHER" id="PTHR11607">
    <property type="entry name" value="ALPHA-MANNOSIDASE"/>
    <property type="match status" value="1"/>
</dbReference>
<keyword evidence="8" id="KW-1133">Transmembrane helix</keyword>
<name>A0ABM1T1D8_LIMPO</name>
<keyword evidence="8" id="KW-0812">Transmembrane</keyword>
<comment type="similarity">
    <text evidence="1 6">Belongs to the glycosyl hydrolase 38 family.</text>
</comment>
<gene>
    <name evidence="11" type="primary">LOC106465597</name>
</gene>
<dbReference type="SUPFAM" id="SSF88713">
    <property type="entry name" value="Glycoside hydrolase/deacetylase"/>
    <property type="match status" value="1"/>
</dbReference>
<evidence type="ECO:0000256" key="5">
    <source>
        <dbReference type="ARBA" id="ARBA00023295"/>
    </source>
</evidence>
<keyword evidence="2 6" id="KW-0479">Metal-binding</keyword>
<dbReference type="RefSeq" id="XP_022249694.1">
    <property type="nucleotide sequence ID" value="XM_022393986.1"/>
</dbReference>
<dbReference type="PANTHER" id="PTHR11607:SF70">
    <property type="entry name" value="ALPHA-MANNOSIDASE"/>
    <property type="match status" value="1"/>
</dbReference>
<evidence type="ECO:0000256" key="1">
    <source>
        <dbReference type="ARBA" id="ARBA00009792"/>
    </source>
</evidence>
<keyword evidence="10" id="KW-1185">Reference proteome</keyword>
<dbReference type="Gene3D" id="2.60.40.1180">
    <property type="entry name" value="Golgi alpha-mannosidase II"/>
    <property type="match status" value="1"/>
</dbReference>
<protein>
    <recommendedName>
        <fullName evidence="6">Alpha-mannosidase</fullName>
        <ecNumber evidence="6">3.2.1.-</ecNumber>
    </recommendedName>
</protein>
<evidence type="ECO:0000256" key="7">
    <source>
        <dbReference type="SAM" id="MobiDB-lite"/>
    </source>
</evidence>
<dbReference type="Proteomes" id="UP000694941">
    <property type="component" value="Unplaced"/>
</dbReference>
<dbReference type="InterPro" id="IPR050843">
    <property type="entry name" value="Glycosyl_Hydrlase_38"/>
</dbReference>